<evidence type="ECO:0000313" key="1">
    <source>
        <dbReference type="EMBL" id="KAJ7026970.1"/>
    </source>
</evidence>
<dbReference type="EMBL" id="JARJCM010000131">
    <property type="protein sequence ID" value="KAJ7026970.1"/>
    <property type="molecule type" value="Genomic_DNA"/>
</dbReference>
<comment type="caution">
    <text evidence="1">The sequence shown here is derived from an EMBL/GenBank/DDBJ whole genome shotgun (WGS) entry which is preliminary data.</text>
</comment>
<dbReference type="AlphaFoldDB" id="A0AAD6SG97"/>
<keyword evidence="2" id="KW-1185">Reference proteome</keyword>
<name>A0AAD6SG97_9AGAR</name>
<gene>
    <name evidence="1" type="ORF">C8F04DRAFT_1123813</name>
</gene>
<proteinExistence type="predicted"/>
<accession>A0AAD6SG97</accession>
<organism evidence="1 2">
    <name type="scientific">Mycena alexandri</name>
    <dbReference type="NCBI Taxonomy" id="1745969"/>
    <lineage>
        <taxon>Eukaryota</taxon>
        <taxon>Fungi</taxon>
        <taxon>Dikarya</taxon>
        <taxon>Basidiomycota</taxon>
        <taxon>Agaricomycotina</taxon>
        <taxon>Agaricomycetes</taxon>
        <taxon>Agaricomycetidae</taxon>
        <taxon>Agaricales</taxon>
        <taxon>Marasmiineae</taxon>
        <taxon>Mycenaceae</taxon>
        <taxon>Mycena</taxon>
    </lineage>
</organism>
<reference evidence="1" key="1">
    <citation type="submission" date="2023-03" db="EMBL/GenBank/DDBJ databases">
        <title>Massive genome expansion in bonnet fungi (Mycena s.s.) driven by repeated elements and novel gene families across ecological guilds.</title>
        <authorList>
            <consortium name="Lawrence Berkeley National Laboratory"/>
            <person name="Harder C.B."/>
            <person name="Miyauchi S."/>
            <person name="Viragh M."/>
            <person name="Kuo A."/>
            <person name="Thoen E."/>
            <person name="Andreopoulos B."/>
            <person name="Lu D."/>
            <person name="Skrede I."/>
            <person name="Drula E."/>
            <person name="Henrissat B."/>
            <person name="Morin E."/>
            <person name="Kohler A."/>
            <person name="Barry K."/>
            <person name="LaButti K."/>
            <person name="Morin E."/>
            <person name="Salamov A."/>
            <person name="Lipzen A."/>
            <person name="Mereny Z."/>
            <person name="Hegedus B."/>
            <person name="Baldrian P."/>
            <person name="Stursova M."/>
            <person name="Weitz H."/>
            <person name="Taylor A."/>
            <person name="Grigoriev I.V."/>
            <person name="Nagy L.G."/>
            <person name="Martin F."/>
            <person name="Kauserud H."/>
        </authorList>
    </citation>
    <scope>NUCLEOTIDE SEQUENCE</scope>
    <source>
        <strain evidence="1">CBHHK200</strain>
    </source>
</reference>
<evidence type="ECO:0000313" key="2">
    <source>
        <dbReference type="Proteomes" id="UP001218188"/>
    </source>
</evidence>
<sequence length="197" mass="21779">MLQHETCQSHHISSDPSLDIVIPGPWACGETSTDGHIAARAQALLRSPVATVPLRTCRLRLPPILHCPGVSFLSTIMPHSQGLAFDVLSSLVRWSRSACFRATTSDYGIVDMDPRRKDALPASSTYRQHMTILSILGRLAPWPNATGPRFHRWTSPSPRSFVFGYPIKRSRPQTSHLHCQAGAGTPMIECALYDKIK</sequence>
<dbReference type="Proteomes" id="UP001218188">
    <property type="component" value="Unassembled WGS sequence"/>
</dbReference>
<protein>
    <submittedName>
        <fullName evidence="1">Uncharacterized protein</fullName>
    </submittedName>
</protein>